<sequence length="146" mass="16401">TDNAYELYSDETLEADDKAYFMKVQDIVSAAVDETKFLLTVDKMRQAKTISTGNNPVETVEVLGDKYILNKVERASVLRHFIIDNDFSQFGLVNAVTRASQDVDNYNRATELERIGGTILEDSIKSIKQNNLVLLPRDLNQDLGIA</sequence>
<name>A0A412CBL8_9FIRM</name>
<gene>
    <name evidence="1" type="ORF">DWY77_11885</name>
</gene>
<feature type="non-terminal residue" evidence="1">
    <location>
        <position position="1"/>
    </location>
</feature>
<organism evidence="1 2">
    <name type="scientific">Megamonas rupellensis</name>
    <dbReference type="NCBI Taxonomy" id="491921"/>
    <lineage>
        <taxon>Bacteria</taxon>
        <taxon>Bacillati</taxon>
        <taxon>Bacillota</taxon>
        <taxon>Negativicutes</taxon>
        <taxon>Selenomonadales</taxon>
        <taxon>Selenomonadaceae</taxon>
        <taxon>Megamonas</taxon>
    </lineage>
</organism>
<comment type="caution">
    <text evidence="1">The sequence shown here is derived from an EMBL/GenBank/DDBJ whole genome shotgun (WGS) entry which is preliminary data.</text>
</comment>
<accession>A0A412CBL8</accession>
<dbReference type="AlphaFoldDB" id="A0A412CBL8"/>
<evidence type="ECO:0000313" key="1">
    <source>
        <dbReference type="EMBL" id="RGQ76528.1"/>
    </source>
</evidence>
<protein>
    <submittedName>
        <fullName evidence="1">DUF932 domain-containing protein</fullName>
    </submittedName>
</protein>
<evidence type="ECO:0000313" key="2">
    <source>
        <dbReference type="Proteomes" id="UP000286147"/>
    </source>
</evidence>
<dbReference type="EMBL" id="QRTP01000059">
    <property type="protein sequence ID" value="RGQ76528.1"/>
    <property type="molecule type" value="Genomic_DNA"/>
</dbReference>
<proteinExistence type="predicted"/>
<dbReference type="Proteomes" id="UP000286147">
    <property type="component" value="Unassembled WGS sequence"/>
</dbReference>
<reference evidence="1 2" key="1">
    <citation type="submission" date="2018-08" db="EMBL/GenBank/DDBJ databases">
        <title>A genome reference for cultivated species of the human gut microbiota.</title>
        <authorList>
            <person name="Zou Y."/>
            <person name="Xue W."/>
            <person name="Luo G."/>
        </authorList>
    </citation>
    <scope>NUCLEOTIDE SEQUENCE [LARGE SCALE GENOMIC DNA]</scope>
    <source>
        <strain evidence="1 2">AF27-12</strain>
    </source>
</reference>